<organism evidence="1 2">
    <name type="scientific">Pseudoalteromonas luteoviolacea NCIMB 1942</name>
    <dbReference type="NCBI Taxonomy" id="1365253"/>
    <lineage>
        <taxon>Bacteria</taxon>
        <taxon>Pseudomonadati</taxon>
        <taxon>Pseudomonadota</taxon>
        <taxon>Gammaproteobacteria</taxon>
        <taxon>Alteromonadales</taxon>
        <taxon>Pseudoalteromonadaceae</taxon>
        <taxon>Pseudoalteromonas</taxon>
    </lineage>
</organism>
<dbReference type="PATRIC" id="fig|1365253.3.peg.2227"/>
<dbReference type="OrthoDB" id="9792760at2"/>
<accession>A0A167CKE4</accession>
<name>A0A167CKE4_9GAMM</name>
<comment type="caution">
    <text evidence="1">The sequence shown here is derived from an EMBL/GenBank/DDBJ whole genome shotgun (WGS) entry which is preliminary data.</text>
</comment>
<sequence length="62" mass="6825">MLFLLPVTLVVHGYEVLYAELEVVRALQQAHFLKGFTLIGAALLIAQIGVSQKEIMGKVTKD</sequence>
<proteinExistence type="predicted"/>
<dbReference type="Proteomes" id="UP000076587">
    <property type="component" value="Unassembled WGS sequence"/>
</dbReference>
<protein>
    <submittedName>
        <fullName evidence="1">Uncharacterized protein</fullName>
    </submittedName>
</protein>
<dbReference type="EMBL" id="AUXT01000152">
    <property type="protein sequence ID" value="KZN47766.1"/>
    <property type="molecule type" value="Genomic_DNA"/>
</dbReference>
<gene>
    <name evidence="1" type="ORF">N482_09070</name>
</gene>
<dbReference type="RefSeq" id="WP_063376931.1">
    <property type="nucleotide sequence ID" value="NZ_AUXT01000152.1"/>
</dbReference>
<evidence type="ECO:0000313" key="1">
    <source>
        <dbReference type="EMBL" id="KZN47766.1"/>
    </source>
</evidence>
<evidence type="ECO:0000313" key="2">
    <source>
        <dbReference type="Proteomes" id="UP000076587"/>
    </source>
</evidence>
<dbReference type="AlphaFoldDB" id="A0A167CKE4"/>
<reference evidence="1 2" key="1">
    <citation type="submission" date="2013-07" db="EMBL/GenBank/DDBJ databases">
        <title>Comparative Genomic and Metabolomic Analysis of Twelve Strains of Pseudoalteromonas luteoviolacea.</title>
        <authorList>
            <person name="Vynne N.G."/>
            <person name="Mansson M."/>
            <person name="Gram L."/>
        </authorList>
    </citation>
    <scope>NUCLEOTIDE SEQUENCE [LARGE SCALE GENOMIC DNA]</scope>
    <source>
        <strain evidence="1 2">NCIMB 1942</strain>
    </source>
</reference>